<protein>
    <recommendedName>
        <fullName evidence="3">Transposase</fullName>
    </recommendedName>
</protein>
<sequence length="171" mass="19715">MSPDSAAATKLGRKTVLGSQLESQLIDYILMRESKFHGLMKTDLRRMAYMLAKRNNLQNPYSESVRRPTGSSFARAFGFDKEKVDALFNLLEDVYNKNNHPPNRIYNVDESGLTIVQNYEQEKSFTCRESGGDYYLPKANYTEIRYSGTSCKSPQPWWKTHRNIRREAAEG</sequence>
<proteinExistence type="predicted"/>
<dbReference type="Proteomes" id="UP001162162">
    <property type="component" value="Unassembled WGS sequence"/>
</dbReference>
<evidence type="ECO:0000313" key="1">
    <source>
        <dbReference type="EMBL" id="KAJ8948626.1"/>
    </source>
</evidence>
<dbReference type="AlphaFoldDB" id="A0AAV8YDG3"/>
<evidence type="ECO:0008006" key="3">
    <source>
        <dbReference type="Google" id="ProtNLM"/>
    </source>
</evidence>
<reference evidence="1" key="1">
    <citation type="journal article" date="2023" name="Insect Mol. Biol.">
        <title>Genome sequencing provides insights into the evolution of gene families encoding plant cell wall-degrading enzymes in longhorned beetles.</title>
        <authorList>
            <person name="Shin N.R."/>
            <person name="Okamura Y."/>
            <person name="Kirsch R."/>
            <person name="Pauchet Y."/>
        </authorList>
    </citation>
    <scope>NUCLEOTIDE SEQUENCE</scope>
    <source>
        <strain evidence="1">AMC_N1</strain>
    </source>
</reference>
<evidence type="ECO:0000313" key="2">
    <source>
        <dbReference type="Proteomes" id="UP001162162"/>
    </source>
</evidence>
<organism evidence="1 2">
    <name type="scientific">Aromia moschata</name>
    <dbReference type="NCBI Taxonomy" id="1265417"/>
    <lineage>
        <taxon>Eukaryota</taxon>
        <taxon>Metazoa</taxon>
        <taxon>Ecdysozoa</taxon>
        <taxon>Arthropoda</taxon>
        <taxon>Hexapoda</taxon>
        <taxon>Insecta</taxon>
        <taxon>Pterygota</taxon>
        <taxon>Neoptera</taxon>
        <taxon>Endopterygota</taxon>
        <taxon>Coleoptera</taxon>
        <taxon>Polyphaga</taxon>
        <taxon>Cucujiformia</taxon>
        <taxon>Chrysomeloidea</taxon>
        <taxon>Cerambycidae</taxon>
        <taxon>Cerambycinae</taxon>
        <taxon>Callichromatini</taxon>
        <taxon>Aromia</taxon>
    </lineage>
</organism>
<gene>
    <name evidence="1" type="ORF">NQ318_022691</name>
</gene>
<name>A0AAV8YDG3_9CUCU</name>
<accession>A0AAV8YDG3</accession>
<dbReference type="EMBL" id="JAPWTK010000133">
    <property type="protein sequence ID" value="KAJ8948626.1"/>
    <property type="molecule type" value="Genomic_DNA"/>
</dbReference>
<keyword evidence="2" id="KW-1185">Reference proteome</keyword>
<comment type="caution">
    <text evidence="1">The sequence shown here is derived from an EMBL/GenBank/DDBJ whole genome shotgun (WGS) entry which is preliminary data.</text>
</comment>